<comment type="caution">
    <text evidence="1">The sequence shown here is derived from an EMBL/GenBank/DDBJ whole genome shotgun (WGS) entry which is preliminary data.</text>
</comment>
<dbReference type="Proteomes" id="UP000309673">
    <property type="component" value="Unassembled WGS sequence"/>
</dbReference>
<dbReference type="Pfam" id="PF14398">
    <property type="entry name" value="ATPgrasp_YheCD"/>
    <property type="match status" value="1"/>
</dbReference>
<sequence length="257" mass="29740">MASKWDPSKWEIQELYSRHPELRKLLPPMAILTPHSLSKFLHKYKSVYIKGRHEHTGSGIIKAWKTETGYRYVRVKGAPVDVRSIDELYEKVKDGRSARSVLIQKTIDLATMDGRPFSIRVQVMRDRNRVWRYAGMIVKVAGEDSVVTNVRRGGGYAATIEHALARSLGYGPLKTRRVKRKLIDYGYQLVRYAAKKGIRTHEAGLDLGIDRDGNIWVIEANLAYPSYKLFDRLEDKTYYRRVNRLAAEYKLAKRKSR</sequence>
<dbReference type="InterPro" id="IPR026838">
    <property type="entry name" value="YheC/D"/>
</dbReference>
<dbReference type="AlphaFoldDB" id="A0A4U0FCJ3"/>
<proteinExistence type="predicted"/>
<dbReference type="SUPFAM" id="SSF56059">
    <property type="entry name" value="Glutathione synthetase ATP-binding domain-like"/>
    <property type="match status" value="1"/>
</dbReference>
<keyword evidence="2" id="KW-1185">Reference proteome</keyword>
<gene>
    <name evidence="1" type="ORF">E5161_06995</name>
</gene>
<dbReference type="RefSeq" id="WP_136777012.1">
    <property type="nucleotide sequence ID" value="NZ_SUPK01000003.1"/>
</dbReference>
<reference evidence="1 2" key="1">
    <citation type="submission" date="2019-04" db="EMBL/GenBank/DDBJ databases">
        <title>Cohnella sp. nov., isolated from soil.</title>
        <authorList>
            <person name="Kim W."/>
        </authorList>
    </citation>
    <scope>NUCLEOTIDE SEQUENCE [LARGE SCALE GENOMIC DNA]</scope>
    <source>
        <strain evidence="1 2">CAU 1483</strain>
    </source>
</reference>
<dbReference type="EMBL" id="SUPK01000003">
    <property type="protein sequence ID" value="TJY42593.1"/>
    <property type="molecule type" value="Genomic_DNA"/>
</dbReference>
<dbReference type="OrthoDB" id="7869153at2"/>
<evidence type="ECO:0000313" key="2">
    <source>
        <dbReference type="Proteomes" id="UP000309673"/>
    </source>
</evidence>
<organism evidence="1 2">
    <name type="scientific">Cohnella pontilimi</name>
    <dbReference type="NCBI Taxonomy" id="2564100"/>
    <lineage>
        <taxon>Bacteria</taxon>
        <taxon>Bacillati</taxon>
        <taxon>Bacillota</taxon>
        <taxon>Bacilli</taxon>
        <taxon>Bacillales</taxon>
        <taxon>Paenibacillaceae</taxon>
        <taxon>Cohnella</taxon>
    </lineage>
</organism>
<name>A0A4U0FCJ3_9BACL</name>
<accession>A0A4U0FCJ3</accession>
<evidence type="ECO:0000313" key="1">
    <source>
        <dbReference type="EMBL" id="TJY42593.1"/>
    </source>
</evidence>
<protein>
    <submittedName>
        <fullName evidence="1">YheC/YheD family protein</fullName>
    </submittedName>
</protein>